<feature type="domain" description="BON" evidence="1">
    <location>
        <begin position="149"/>
        <end position="217"/>
    </location>
</feature>
<dbReference type="InterPro" id="IPR007055">
    <property type="entry name" value="BON_dom"/>
</dbReference>
<comment type="caution">
    <text evidence="2">The sequence shown here is derived from an EMBL/GenBank/DDBJ whole genome shotgun (WGS) entry which is preliminary data.</text>
</comment>
<proteinExistence type="predicted"/>
<name>A0ABV7VHV0_9PROT</name>
<evidence type="ECO:0000313" key="3">
    <source>
        <dbReference type="Proteomes" id="UP001595711"/>
    </source>
</evidence>
<dbReference type="Proteomes" id="UP001595711">
    <property type="component" value="Unassembled WGS sequence"/>
</dbReference>
<reference evidence="3" key="1">
    <citation type="journal article" date="2019" name="Int. J. Syst. Evol. Microbiol.">
        <title>The Global Catalogue of Microorganisms (GCM) 10K type strain sequencing project: providing services to taxonomists for standard genome sequencing and annotation.</title>
        <authorList>
            <consortium name="The Broad Institute Genomics Platform"/>
            <consortium name="The Broad Institute Genome Sequencing Center for Infectious Disease"/>
            <person name="Wu L."/>
            <person name="Ma J."/>
        </authorList>
    </citation>
    <scope>NUCLEOTIDE SEQUENCE [LARGE SCALE GENOMIC DNA]</scope>
    <source>
        <strain evidence="3">KCTC 42182</strain>
    </source>
</reference>
<accession>A0ABV7VHV0</accession>
<protein>
    <submittedName>
        <fullName evidence="2">BON domain-containing protein</fullName>
    </submittedName>
</protein>
<dbReference type="InterPro" id="IPR051686">
    <property type="entry name" value="Lipoprotein_DolP"/>
</dbReference>
<dbReference type="Gene3D" id="3.30.1340.30">
    <property type="match status" value="1"/>
</dbReference>
<dbReference type="EMBL" id="JBHRYJ010000001">
    <property type="protein sequence ID" value="MFC3675778.1"/>
    <property type="molecule type" value="Genomic_DNA"/>
</dbReference>
<keyword evidence="3" id="KW-1185">Reference proteome</keyword>
<dbReference type="Pfam" id="PF04972">
    <property type="entry name" value="BON"/>
    <property type="match status" value="2"/>
</dbReference>
<dbReference type="PROSITE" id="PS50914">
    <property type="entry name" value="BON"/>
    <property type="match status" value="2"/>
</dbReference>
<dbReference type="PANTHER" id="PTHR34606:SF15">
    <property type="entry name" value="BON DOMAIN-CONTAINING PROTEIN"/>
    <property type="match status" value="1"/>
</dbReference>
<organism evidence="2 3">
    <name type="scientific">Ferrovibrio xuzhouensis</name>
    <dbReference type="NCBI Taxonomy" id="1576914"/>
    <lineage>
        <taxon>Bacteria</taxon>
        <taxon>Pseudomonadati</taxon>
        <taxon>Pseudomonadota</taxon>
        <taxon>Alphaproteobacteria</taxon>
        <taxon>Rhodospirillales</taxon>
        <taxon>Rhodospirillaceae</taxon>
        <taxon>Ferrovibrio</taxon>
    </lineage>
</organism>
<dbReference type="PANTHER" id="PTHR34606">
    <property type="entry name" value="BON DOMAIN-CONTAINING PROTEIN"/>
    <property type="match status" value="1"/>
</dbReference>
<gene>
    <name evidence="2" type="ORF">ACFOOQ_09510</name>
</gene>
<dbReference type="RefSeq" id="WP_379724989.1">
    <property type="nucleotide sequence ID" value="NZ_JBHRYJ010000001.1"/>
</dbReference>
<sequence length="224" mass="24595">MRQFFFRRFSFRAFSLPALSLHAPSRASLAVLLLLAAAAPLLSGCIGVAVGGAAAGGVAAAEERGIKNAGNDKGIQLLIDDQYVKHYQYLIRKVTVTVYEGRVLLTGVVGTEFSRDEATRLAWAASDRINEVINELQVDANDSLLDSASDTWISSQLRFKIATDEKIVDINYNIDTVNGIVYLIGLAQSEDELTRVTDYARTIKGVKKVISHVWLKTDPRRKPV</sequence>
<evidence type="ECO:0000259" key="1">
    <source>
        <dbReference type="PROSITE" id="PS50914"/>
    </source>
</evidence>
<evidence type="ECO:0000313" key="2">
    <source>
        <dbReference type="EMBL" id="MFC3675778.1"/>
    </source>
</evidence>
<feature type="domain" description="BON" evidence="1">
    <location>
        <begin position="71"/>
        <end position="140"/>
    </location>
</feature>